<name>A0A562V3A4_9ACTN</name>
<dbReference type="GO" id="GO:0016779">
    <property type="term" value="F:nucleotidyltransferase activity"/>
    <property type="evidence" value="ECO:0007669"/>
    <property type="project" value="UniProtKB-KW"/>
</dbReference>
<keyword evidence="5" id="KW-1185">Reference proteome</keyword>
<gene>
    <name evidence="4" type="ORF">LX16_3043</name>
</gene>
<dbReference type="InterPro" id="IPR029044">
    <property type="entry name" value="Nucleotide-diphossugar_trans"/>
</dbReference>
<dbReference type="EMBL" id="VLLL01000006">
    <property type="protein sequence ID" value="TWJ12287.1"/>
    <property type="molecule type" value="Genomic_DNA"/>
</dbReference>
<sequence>MRGIVLAAGQGQRLRPDTDDLPKTLLTVDGDTTILDIAIRNLAAAGVSDVSIVVGYAAHTVEAVRDDLRERHGIDITLIHNDRVDWNNAYSLWHARDVYADGALLVNGDTVHPGSVEKILLASDAEGVLLATDAVKTLTDEAMKLRCDADGVVSRVTKQMPVDTAYGEYIGVSRIDAGVAAALTEALERTFRTDPNLYYEDAFQLLADAGPKVRAVPIGHVEWVEVDDHADLAAARELACRC</sequence>
<dbReference type="SUPFAM" id="SSF53448">
    <property type="entry name" value="Nucleotide-diphospho-sugar transferases"/>
    <property type="match status" value="1"/>
</dbReference>
<protein>
    <submittedName>
        <fullName evidence="4">Choline kinase</fullName>
    </submittedName>
</protein>
<proteinExistence type="predicted"/>
<accession>A0A562V3A4</accession>
<dbReference type="AlphaFoldDB" id="A0A562V3A4"/>
<dbReference type="RefSeq" id="WP_147139283.1">
    <property type="nucleotide sequence ID" value="NZ_BAABIJ010000002.1"/>
</dbReference>
<dbReference type="PANTHER" id="PTHR43584:SF5">
    <property type="entry name" value="PROTEIN LICC"/>
    <property type="match status" value="1"/>
</dbReference>
<organism evidence="4 5">
    <name type="scientific">Stackebrandtia albiflava</name>
    <dbReference type="NCBI Taxonomy" id="406432"/>
    <lineage>
        <taxon>Bacteria</taxon>
        <taxon>Bacillati</taxon>
        <taxon>Actinomycetota</taxon>
        <taxon>Actinomycetes</taxon>
        <taxon>Glycomycetales</taxon>
        <taxon>Glycomycetaceae</taxon>
        <taxon>Stackebrandtia</taxon>
    </lineage>
</organism>
<evidence type="ECO:0000313" key="5">
    <source>
        <dbReference type="Proteomes" id="UP000321617"/>
    </source>
</evidence>
<dbReference type="PANTHER" id="PTHR43584">
    <property type="entry name" value="NUCLEOTIDYL TRANSFERASE"/>
    <property type="match status" value="1"/>
</dbReference>
<dbReference type="GO" id="GO:0016301">
    <property type="term" value="F:kinase activity"/>
    <property type="evidence" value="ECO:0007669"/>
    <property type="project" value="UniProtKB-KW"/>
</dbReference>
<evidence type="ECO:0000256" key="1">
    <source>
        <dbReference type="ARBA" id="ARBA00022679"/>
    </source>
</evidence>
<dbReference type="OrthoDB" id="9801810at2"/>
<evidence type="ECO:0000256" key="2">
    <source>
        <dbReference type="ARBA" id="ARBA00022695"/>
    </source>
</evidence>
<keyword evidence="4" id="KW-0418">Kinase</keyword>
<dbReference type="Proteomes" id="UP000321617">
    <property type="component" value="Unassembled WGS sequence"/>
</dbReference>
<dbReference type="CDD" id="cd02523">
    <property type="entry name" value="PC_cytidylyltransferase"/>
    <property type="match status" value="1"/>
</dbReference>
<dbReference type="Gene3D" id="3.90.550.10">
    <property type="entry name" value="Spore Coat Polysaccharide Biosynthesis Protein SpsA, Chain A"/>
    <property type="match status" value="1"/>
</dbReference>
<evidence type="ECO:0000313" key="4">
    <source>
        <dbReference type="EMBL" id="TWJ12287.1"/>
    </source>
</evidence>
<keyword evidence="2" id="KW-0548">Nucleotidyltransferase</keyword>
<dbReference type="InterPro" id="IPR005835">
    <property type="entry name" value="NTP_transferase_dom"/>
</dbReference>
<keyword evidence="1" id="KW-0808">Transferase</keyword>
<dbReference type="InterPro" id="IPR050065">
    <property type="entry name" value="GlmU-like"/>
</dbReference>
<reference evidence="4 5" key="1">
    <citation type="journal article" date="2013" name="Stand. Genomic Sci.">
        <title>Genomic Encyclopedia of Type Strains, Phase I: The one thousand microbial genomes (KMG-I) project.</title>
        <authorList>
            <person name="Kyrpides N.C."/>
            <person name="Woyke T."/>
            <person name="Eisen J.A."/>
            <person name="Garrity G."/>
            <person name="Lilburn T.G."/>
            <person name="Beck B.J."/>
            <person name="Whitman W.B."/>
            <person name="Hugenholtz P."/>
            <person name="Klenk H.P."/>
        </authorList>
    </citation>
    <scope>NUCLEOTIDE SEQUENCE [LARGE SCALE GENOMIC DNA]</scope>
    <source>
        <strain evidence="4 5">DSM 45044</strain>
    </source>
</reference>
<comment type="caution">
    <text evidence="4">The sequence shown here is derived from an EMBL/GenBank/DDBJ whole genome shotgun (WGS) entry which is preliminary data.</text>
</comment>
<evidence type="ECO:0000259" key="3">
    <source>
        <dbReference type="Pfam" id="PF00483"/>
    </source>
</evidence>
<feature type="domain" description="Nucleotidyl transferase" evidence="3">
    <location>
        <begin position="3"/>
        <end position="118"/>
    </location>
</feature>
<dbReference type="Pfam" id="PF00483">
    <property type="entry name" value="NTP_transferase"/>
    <property type="match status" value="1"/>
</dbReference>